<dbReference type="CDD" id="cd10938">
    <property type="entry name" value="CE4_HpPgdA_like"/>
    <property type="match status" value="1"/>
</dbReference>
<keyword evidence="8" id="KW-0378">Hydrolase</keyword>
<keyword evidence="3" id="KW-0336">GPI-anchor</keyword>
<dbReference type="Pfam" id="PF01522">
    <property type="entry name" value="Polysacc_deac_1"/>
    <property type="match status" value="1"/>
</dbReference>
<dbReference type="InterPro" id="IPR011330">
    <property type="entry name" value="Glyco_hydro/deAcase_b/a-brl"/>
</dbReference>
<dbReference type="GO" id="GO:0005975">
    <property type="term" value="P:carbohydrate metabolic process"/>
    <property type="evidence" value="ECO:0007669"/>
    <property type="project" value="InterPro"/>
</dbReference>
<evidence type="ECO:0000313" key="9">
    <source>
        <dbReference type="Proteomes" id="UP000076842"/>
    </source>
</evidence>
<dbReference type="SUPFAM" id="SSF88713">
    <property type="entry name" value="Glycoside hydrolase/deacetylase"/>
    <property type="match status" value="1"/>
</dbReference>
<dbReference type="PANTHER" id="PTHR47561:SF1">
    <property type="entry name" value="POLYSACCHARIDE DEACETYLASE FAMILY PROTEIN (AFU_ORTHOLOGUE AFUA_6G05030)"/>
    <property type="match status" value="1"/>
</dbReference>
<dbReference type="STRING" id="1353952.A0A165HCJ1"/>
<dbReference type="PANTHER" id="PTHR47561">
    <property type="entry name" value="POLYSACCHARIDE DEACETYLASE FAMILY PROTEIN (AFU_ORTHOLOGUE AFUA_6G05030)"/>
    <property type="match status" value="1"/>
</dbReference>
<dbReference type="EMBL" id="KV423943">
    <property type="protein sequence ID" value="KZT59120.1"/>
    <property type="molecule type" value="Genomic_DNA"/>
</dbReference>
<feature type="domain" description="NodB homology" evidence="7">
    <location>
        <begin position="29"/>
        <end position="302"/>
    </location>
</feature>
<dbReference type="GO" id="GO:0071555">
    <property type="term" value="P:cell wall organization"/>
    <property type="evidence" value="ECO:0007669"/>
    <property type="project" value="UniProtKB-KW"/>
</dbReference>
<keyword evidence="3" id="KW-0325">Glycoprotein</keyword>
<evidence type="ECO:0000313" key="8">
    <source>
        <dbReference type="EMBL" id="KZT59120.1"/>
    </source>
</evidence>
<dbReference type="GO" id="GO:0005886">
    <property type="term" value="C:plasma membrane"/>
    <property type="evidence" value="ECO:0007669"/>
    <property type="project" value="UniProtKB-SubCell"/>
</dbReference>
<dbReference type="PROSITE" id="PS51677">
    <property type="entry name" value="NODB"/>
    <property type="match status" value="1"/>
</dbReference>
<gene>
    <name evidence="8" type="ORF">CALCODRAFT_467179</name>
</gene>
<organism evidence="8 9">
    <name type="scientific">Calocera cornea HHB12733</name>
    <dbReference type="NCBI Taxonomy" id="1353952"/>
    <lineage>
        <taxon>Eukaryota</taxon>
        <taxon>Fungi</taxon>
        <taxon>Dikarya</taxon>
        <taxon>Basidiomycota</taxon>
        <taxon>Agaricomycotina</taxon>
        <taxon>Dacrymycetes</taxon>
        <taxon>Dacrymycetales</taxon>
        <taxon>Dacrymycetaceae</taxon>
        <taxon>Calocera</taxon>
    </lineage>
</organism>
<dbReference type="GO" id="GO:0098552">
    <property type="term" value="C:side of membrane"/>
    <property type="evidence" value="ECO:0007669"/>
    <property type="project" value="UniProtKB-KW"/>
</dbReference>
<keyword evidence="4" id="KW-0472">Membrane</keyword>
<accession>A0A165HCJ1</accession>
<dbReference type="Gene3D" id="3.20.20.370">
    <property type="entry name" value="Glycoside hydrolase/deacetylase"/>
    <property type="match status" value="1"/>
</dbReference>
<keyword evidence="9" id="KW-1185">Reference proteome</keyword>
<dbReference type="InParanoid" id="A0A165HCJ1"/>
<evidence type="ECO:0000256" key="5">
    <source>
        <dbReference type="ARBA" id="ARBA00023288"/>
    </source>
</evidence>
<keyword evidence="2" id="KW-1003">Cell membrane</keyword>
<sequence length="302" mass="34352">MPKKALVCLGVDVDAVAGELGSYGGENSPSDISRGIFAGEVGTPRLLKLFKKYGIKTSWAIPGHSWETFPEQMMAVRDAGHEIVLHGYSHENPIAMTPEQEADVLEYTYKLATKFCGKPPVGYVAPWCENSQQTTQLLLSHGIEYSRSNMHRDSHLYYGRIGDSWTTINYSAPAKEWMKPLVRGRETGLVEVPASWYLDDMEPFMFIKQFPNSHGWVDTRVVEELWKDQFSYFYREYDEFVFPITIHPDVSGHPHVILMLERFIEWVNTHEGAEWVTMKEMSDDFKRKNPAPAAGDGLPVIA</sequence>
<protein>
    <submittedName>
        <fullName evidence="8">Glycoside hydrolase/deacetylase</fullName>
    </submittedName>
</protein>
<dbReference type="InterPro" id="IPR002509">
    <property type="entry name" value="NODB_dom"/>
</dbReference>
<evidence type="ECO:0000256" key="4">
    <source>
        <dbReference type="ARBA" id="ARBA00023136"/>
    </source>
</evidence>
<proteinExistence type="predicted"/>
<evidence type="ECO:0000256" key="2">
    <source>
        <dbReference type="ARBA" id="ARBA00022475"/>
    </source>
</evidence>
<dbReference type="OrthoDB" id="3162524at2759"/>
<evidence type="ECO:0000256" key="1">
    <source>
        <dbReference type="ARBA" id="ARBA00004609"/>
    </source>
</evidence>
<evidence type="ECO:0000256" key="6">
    <source>
        <dbReference type="ARBA" id="ARBA00023316"/>
    </source>
</evidence>
<evidence type="ECO:0000256" key="3">
    <source>
        <dbReference type="ARBA" id="ARBA00022622"/>
    </source>
</evidence>
<comment type="subcellular location">
    <subcellularLocation>
        <location evidence="1">Cell membrane</location>
        <topology evidence="1">Lipid-anchor</topology>
        <topology evidence="1">GPI-anchor</topology>
    </subcellularLocation>
</comment>
<name>A0A165HCJ1_9BASI</name>
<dbReference type="AlphaFoldDB" id="A0A165HCJ1"/>
<keyword evidence="6" id="KW-0961">Cell wall biogenesis/degradation</keyword>
<dbReference type="InterPro" id="IPR037950">
    <property type="entry name" value="PgdA-like"/>
</dbReference>
<keyword evidence="5" id="KW-0449">Lipoprotein</keyword>
<evidence type="ECO:0000259" key="7">
    <source>
        <dbReference type="PROSITE" id="PS51677"/>
    </source>
</evidence>
<reference evidence="8 9" key="1">
    <citation type="journal article" date="2016" name="Mol. Biol. Evol.">
        <title>Comparative Genomics of Early-Diverging Mushroom-Forming Fungi Provides Insights into the Origins of Lignocellulose Decay Capabilities.</title>
        <authorList>
            <person name="Nagy L.G."/>
            <person name="Riley R."/>
            <person name="Tritt A."/>
            <person name="Adam C."/>
            <person name="Daum C."/>
            <person name="Floudas D."/>
            <person name="Sun H."/>
            <person name="Yadav J.S."/>
            <person name="Pangilinan J."/>
            <person name="Larsson K.H."/>
            <person name="Matsuura K."/>
            <person name="Barry K."/>
            <person name="Labutti K."/>
            <person name="Kuo R."/>
            <person name="Ohm R.A."/>
            <person name="Bhattacharya S.S."/>
            <person name="Shirouzu T."/>
            <person name="Yoshinaga Y."/>
            <person name="Martin F.M."/>
            <person name="Grigoriev I.V."/>
            <person name="Hibbett D.S."/>
        </authorList>
    </citation>
    <scope>NUCLEOTIDE SEQUENCE [LARGE SCALE GENOMIC DNA]</scope>
    <source>
        <strain evidence="8 9">HHB12733</strain>
    </source>
</reference>
<dbReference type="Proteomes" id="UP000076842">
    <property type="component" value="Unassembled WGS sequence"/>
</dbReference>
<dbReference type="GO" id="GO:0016810">
    <property type="term" value="F:hydrolase activity, acting on carbon-nitrogen (but not peptide) bonds"/>
    <property type="evidence" value="ECO:0007669"/>
    <property type="project" value="InterPro"/>
</dbReference>